<protein>
    <submittedName>
        <fullName evidence="9">Uncharacterized protein LOC106062204</fullName>
    </submittedName>
</protein>
<dbReference type="SMART" id="SM00692">
    <property type="entry name" value="DM3"/>
    <property type="match status" value="1"/>
</dbReference>
<dbReference type="PANTHER" id="PTHR46600:SF11">
    <property type="entry name" value="THAP DOMAIN-CONTAINING PROTEIN 10"/>
    <property type="match status" value="1"/>
</dbReference>
<dbReference type="InterPro" id="IPR026516">
    <property type="entry name" value="THAP1/10"/>
</dbReference>
<dbReference type="RefSeq" id="XP_055884164.1">
    <property type="nucleotide sequence ID" value="XM_056028189.1"/>
</dbReference>
<keyword evidence="1" id="KW-0479">Metal-binding</keyword>
<reference evidence="9" key="1">
    <citation type="submission" date="2025-08" db="UniProtKB">
        <authorList>
            <consortium name="RefSeq"/>
        </authorList>
    </citation>
    <scope>IDENTIFICATION</scope>
</reference>
<evidence type="ECO:0000313" key="8">
    <source>
        <dbReference type="Proteomes" id="UP001165740"/>
    </source>
</evidence>
<dbReference type="InterPro" id="IPR006612">
    <property type="entry name" value="THAP_Znf"/>
</dbReference>
<evidence type="ECO:0000256" key="2">
    <source>
        <dbReference type="ARBA" id="ARBA00022771"/>
    </source>
</evidence>
<sequence length="417" mass="46771">MKYCSSSCCDSSTTTKNKYANTNVNVAFHYFPKDEGLRVKWETFVRQKRKNFTTAARCRYNFVLCSNHFERSCFINLVDVEMGWKKKLTLRPGAVPTIHSTVIAIYRPKHSKQETTDPAETPSAAKRKSKIKALVKRNTLKLKTTSIFTTNYSMPSPKKNGVRSIPDALLSKERYNWFRRTSLEEVGWCTLCERAMGLTKGSSSLISHARGKKHRSKLDKDMSKKPLNVPHLKQDLNSLSHTILNKTPVVTIETIKQELLVRQRLSTPSTPMLPSGQSSNNSSILIDENNSLLANSSVSMTPSSTVVSSPLASISPIASPTTKSSLSTSGSDSTLFTQDYESSESQIGRLKQEISVLTKCTNERAELCESTGNIEYIRESNVLRKIMEQKCQELKNLKLQTRDKMAARMATLILPGR</sequence>
<proteinExistence type="predicted"/>
<evidence type="ECO:0000256" key="6">
    <source>
        <dbReference type="SAM" id="MobiDB-lite"/>
    </source>
</evidence>
<evidence type="ECO:0000259" key="7">
    <source>
        <dbReference type="PROSITE" id="PS50950"/>
    </source>
</evidence>
<evidence type="ECO:0000256" key="4">
    <source>
        <dbReference type="ARBA" id="ARBA00023125"/>
    </source>
</evidence>
<dbReference type="GO" id="GO:0008270">
    <property type="term" value="F:zinc ion binding"/>
    <property type="evidence" value="ECO:0007669"/>
    <property type="project" value="UniProtKB-KW"/>
</dbReference>
<evidence type="ECO:0000256" key="5">
    <source>
        <dbReference type="PROSITE-ProRule" id="PRU00309"/>
    </source>
</evidence>
<evidence type="ECO:0000313" key="9">
    <source>
        <dbReference type="RefSeq" id="XP_055884164.1"/>
    </source>
</evidence>
<dbReference type="OrthoDB" id="5988291at2759"/>
<keyword evidence="3" id="KW-0862">Zinc</keyword>
<organism evidence="8 9">
    <name type="scientific">Biomphalaria glabrata</name>
    <name type="common">Bloodfluke planorb</name>
    <name type="synonym">Freshwater snail</name>
    <dbReference type="NCBI Taxonomy" id="6526"/>
    <lineage>
        <taxon>Eukaryota</taxon>
        <taxon>Metazoa</taxon>
        <taxon>Spiralia</taxon>
        <taxon>Lophotrochozoa</taxon>
        <taxon>Mollusca</taxon>
        <taxon>Gastropoda</taxon>
        <taxon>Heterobranchia</taxon>
        <taxon>Euthyneura</taxon>
        <taxon>Panpulmonata</taxon>
        <taxon>Hygrophila</taxon>
        <taxon>Lymnaeoidea</taxon>
        <taxon>Planorbidae</taxon>
        <taxon>Biomphalaria</taxon>
    </lineage>
</organism>
<dbReference type="Proteomes" id="UP001165740">
    <property type="component" value="Chromosome 4"/>
</dbReference>
<feature type="region of interest" description="Disordered" evidence="6">
    <location>
        <begin position="204"/>
        <end position="227"/>
    </location>
</feature>
<dbReference type="PANTHER" id="PTHR46600">
    <property type="entry name" value="THAP DOMAIN-CONTAINING"/>
    <property type="match status" value="1"/>
</dbReference>
<evidence type="ECO:0000256" key="1">
    <source>
        <dbReference type="ARBA" id="ARBA00022723"/>
    </source>
</evidence>
<dbReference type="AlphaFoldDB" id="A0A9W3AAF5"/>
<dbReference type="GeneID" id="106062204"/>
<dbReference type="SMART" id="SM00980">
    <property type="entry name" value="THAP"/>
    <property type="match status" value="1"/>
</dbReference>
<dbReference type="SUPFAM" id="SSF57716">
    <property type="entry name" value="Glucocorticoid receptor-like (DNA-binding domain)"/>
    <property type="match status" value="1"/>
</dbReference>
<keyword evidence="2 5" id="KW-0863">Zinc-finger</keyword>
<dbReference type="GO" id="GO:0043565">
    <property type="term" value="F:sequence-specific DNA binding"/>
    <property type="evidence" value="ECO:0007669"/>
    <property type="project" value="InterPro"/>
</dbReference>
<keyword evidence="4 5" id="KW-0238">DNA-binding</keyword>
<feature type="region of interest" description="Disordered" evidence="6">
    <location>
        <begin position="109"/>
        <end position="128"/>
    </location>
</feature>
<accession>A0A9W3AAF5</accession>
<name>A0A9W3AAF5_BIOGL</name>
<dbReference type="Pfam" id="PF05485">
    <property type="entry name" value="THAP"/>
    <property type="match status" value="1"/>
</dbReference>
<evidence type="ECO:0000256" key="3">
    <source>
        <dbReference type="ARBA" id="ARBA00022833"/>
    </source>
</evidence>
<dbReference type="PROSITE" id="PS50950">
    <property type="entry name" value="ZF_THAP"/>
    <property type="match status" value="1"/>
</dbReference>
<gene>
    <name evidence="9" type="primary">LOC106062204</name>
</gene>
<keyword evidence="8" id="KW-1185">Reference proteome</keyword>
<feature type="domain" description="THAP-type" evidence="7">
    <location>
        <begin position="1"/>
        <end position="99"/>
    </location>
</feature>